<keyword evidence="2" id="KW-0645">Protease</keyword>
<reference evidence="2 3" key="2">
    <citation type="journal article" date="2008" name="Science">
        <title>Environmental genomics reveals a single-species ecosystem deep within Earth.</title>
        <authorList>
            <person name="Chivian D."/>
            <person name="Brodie E.L."/>
            <person name="Alm E.J."/>
            <person name="Culley D.E."/>
            <person name="Dehal P.S."/>
            <person name="Desantis T.Z."/>
            <person name="Gihring T.M."/>
            <person name="Lapidus A."/>
            <person name="Lin L.H."/>
            <person name="Lowry S.R."/>
            <person name="Moser D.P."/>
            <person name="Richardson P.M."/>
            <person name="Southam G."/>
            <person name="Wanger G."/>
            <person name="Pratt L.M."/>
            <person name="Andersen G.L."/>
            <person name="Hazen T.C."/>
            <person name="Brockman F.J."/>
            <person name="Arkin A.P."/>
            <person name="Onstott T.C."/>
        </authorList>
    </citation>
    <scope>NUCLEOTIDE SEQUENCE [LARGE SCALE GENOMIC DNA]</scope>
    <source>
        <strain evidence="2 3">MP104C</strain>
    </source>
</reference>
<gene>
    <name evidence="2" type="ordered locus">Daud_0803</name>
</gene>
<dbReference type="InterPro" id="IPR046838">
    <property type="entry name" value="BrxL_N"/>
</dbReference>
<evidence type="ECO:0000259" key="1">
    <source>
        <dbReference type="Pfam" id="PF20442"/>
    </source>
</evidence>
<evidence type="ECO:0000313" key="2">
    <source>
        <dbReference type="EMBL" id="ACA59321.1"/>
    </source>
</evidence>
<dbReference type="GO" id="GO:0008233">
    <property type="term" value="F:peptidase activity"/>
    <property type="evidence" value="ECO:0007669"/>
    <property type="project" value="UniProtKB-KW"/>
</dbReference>
<keyword evidence="2" id="KW-0378">Hydrolase</keyword>
<dbReference type="Pfam" id="PF20442">
    <property type="entry name" value="BrxL_N"/>
    <property type="match status" value="1"/>
</dbReference>
<dbReference type="Proteomes" id="UP000008544">
    <property type="component" value="Chromosome"/>
</dbReference>
<dbReference type="AlphaFoldDB" id="B1I2V2"/>
<dbReference type="NCBIfam" id="TIGR02688">
    <property type="entry name" value="BREX system Lon protease-like protein BrxL"/>
    <property type="match status" value="1"/>
</dbReference>
<dbReference type="STRING" id="477974.Daud_0803"/>
<name>B1I2V2_DESAP</name>
<feature type="domain" description="BREX system Lon protease-like BrxL N-terminal" evidence="1">
    <location>
        <begin position="14"/>
        <end position="148"/>
    </location>
</feature>
<protein>
    <submittedName>
        <fullName evidence="2">ATP-dependent protease La</fullName>
    </submittedName>
</protein>
<organism evidence="2 3">
    <name type="scientific">Desulforudis audaxviator (strain MP104C)</name>
    <dbReference type="NCBI Taxonomy" id="477974"/>
    <lineage>
        <taxon>Bacteria</taxon>
        <taxon>Bacillati</taxon>
        <taxon>Bacillota</taxon>
        <taxon>Clostridia</taxon>
        <taxon>Thermoanaerobacterales</taxon>
        <taxon>Candidatus Desulforudaceae</taxon>
        <taxon>Candidatus Desulforudis</taxon>
    </lineage>
</organism>
<dbReference type="KEGG" id="dau:Daud_0803"/>
<dbReference type="EMBL" id="CP000860">
    <property type="protein sequence ID" value="ACA59321.1"/>
    <property type="molecule type" value="Genomic_DNA"/>
</dbReference>
<evidence type="ECO:0000313" key="3">
    <source>
        <dbReference type="Proteomes" id="UP000008544"/>
    </source>
</evidence>
<sequence length="485" mass="55813">MTQLDQTIGKMRSVFSGMVVYKNPQQNSFFQSLNIPPYLRDWLTMKFGGKEGKIDSEQIQGFVSRYIPRRRDWERLKVEMIKEARRVRFLAKVQVTIDVQSGEGLFHLPDLGFPRKKYEARIAGRLLREKKEELLVSSETWGVIELEWVPAGVKGKRGQGSVVMIDFTPFRPYTIDVDFYREARREFSVEEWIDVLLLAVDYHPAGFLDERQKLALLSRLLPLVEKRVNLVELAPKGTGKSYLFSQISKYGWLVSGGSVSRARLFYDLNRRETGLVSRYDYVALDEIQSISFPDEEEIRGALKGYLESGEYRVGDQLGVGEAGLVLLGNISYECMDENKVMLRELPAVFQESALLDRFHGFIKGWNIPRMRENLKAEGWGLNTEYFSEVMHALRDDVRYASVVDELLRVPKGADTRDTRSIKRLTTAWLKLLFPHVVQSETADRAAFDKYCLTPALMMRGIIRRQLHLMDAEYADILPEIVLAGE</sequence>
<keyword evidence="3" id="KW-1185">Reference proteome</keyword>
<dbReference type="Pfam" id="PF13337">
    <property type="entry name" value="BrxL_ATPase"/>
    <property type="match status" value="1"/>
</dbReference>
<dbReference type="InterPro" id="IPR014061">
    <property type="entry name" value="BrxL-like"/>
</dbReference>
<dbReference type="HOGENOM" id="CLU_023021_1_1_9"/>
<dbReference type="eggNOG" id="COG4930">
    <property type="taxonomic scope" value="Bacteria"/>
</dbReference>
<dbReference type="GO" id="GO:0006508">
    <property type="term" value="P:proteolysis"/>
    <property type="evidence" value="ECO:0007669"/>
    <property type="project" value="UniProtKB-KW"/>
</dbReference>
<reference evidence="3" key="1">
    <citation type="submission" date="2007-10" db="EMBL/GenBank/DDBJ databases">
        <title>Complete sequence of chromosome of Desulforudis audaxviator MP104C.</title>
        <authorList>
            <person name="Copeland A."/>
            <person name="Lucas S."/>
            <person name="Lapidus A."/>
            <person name="Barry K."/>
            <person name="Glavina del Rio T."/>
            <person name="Dalin E."/>
            <person name="Tice H."/>
            <person name="Bruce D."/>
            <person name="Pitluck S."/>
            <person name="Lowry S.R."/>
            <person name="Larimer F."/>
            <person name="Land M.L."/>
            <person name="Hauser L."/>
            <person name="Kyrpides N."/>
            <person name="Ivanova N.N."/>
            <person name="Richardson P."/>
        </authorList>
    </citation>
    <scope>NUCLEOTIDE SEQUENCE [LARGE SCALE GENOMIC DNA]</scope>
    <source>
        <strain evidence="3">MP104C</strain>
    </source>
</reference>
<proteinExistence type="predicted"/>
<accession>B1I2V2</accession>
<dbReference type="OrthoDB" id="5297084at2"/>